<evidence type="ECO:0000256" key="1">
    <source>
        <dbReference type="SAM" id="Phobius"/>
    </source>
</evidence>
<keyword evidence="1" id="KW-0812">Transmembrane</keyword>
<feature type="transmembrane region" description="Helical" evidence="1">
    <location>
        <begin position="30"/>
        <end position="49"/>
    </location>
</feature>
<dbReference type="Proteomes" id="UP000053237">
    <property type="component" value="Unassembled WGS sequence"/>
</dbReference>
<dbReference type="AlphaFoldDB" id="A0A024FX94"/>
<name>A0A024FX94_9STRA</name>
<keyword evidence="1" id="KW-1133">Transmembrane helix</keyword>
<reference evidence="2 3" key="1">
    <citation type="submission" date="2012-05" db="EMBL/GenBank/DDBJ databases">
        <title>Recombination and specialization in a pathogen metapopulation.</title>
        <authorList>
            <person name="Gardiner A."/>
            <person name="Kemen E."/>
            <person name="Schultz-Larsen T."/>
            <person name="MacLean D."/>
            <person name="Van Oosterhout C."/>
            <person name="Jones J.D.G."/>
        </authorList>
    </citation>
    <scope>NUCLEOTIDE SEQUENCE [LARGE SCALE GENOMIC DNA]</scope>
    <source>
        <strain evidence="2 3">Ac Nc2</strain>
    </source>
</reference>
<keyword evidence="1" id="KW-0472">Membrane</keyword>
<comment type="caution">
    <text evidence="2">The sequence shown here is derived from an EMBL/GenBank/DDBJ whole genome shotgun (WGS) entry which is preliminary data.</text>
</comment>
<gene>
    <name evidence="2" type="ORF">BN9_130160</name>
</gene>
<dbReference type="InParanoid" id="A0A024FX94"/>
<keyword evidence="3" id="KW-1185">Reference proteome</keyword>
<evidence type="ECO:0000313" key="3">
    <source>
        <dbReference type="Proteomes" id="UP000053237"/>
    </source>
</evidence>
<proteinExistence type="predicted"/>
<dbReference type="EMBL" id="CAIX01001115">
    <property type="protein sequence ID" value="CCI11497.1"/>
    <property type="molecule type" value="Genomic_DNA"/>
</dbReference>
<organism evidence="2 3">
    <name type="scientific">Albugo candida</name>
    <dbReference type="NCBI Taxonomy" id="65357"/>
    <lineage>
        <taxon>Eukaryota</taxon>
        <taxon>Sar</taxon>
        <taxon>Stramenopiles</taxon>
        <taxon>Oomycota</taxon>
        <taxon>Peronosporomycetes</taxon>
        <taxon>Albuginales</taxon>
        <taxon>Albuginaceae</taxon>
        <taxon>Albugo</taxon>
    </lineage>
</organism>
<sequence>MRRKATGYGFRLQDKVGVRRNGNTLCATMIQPNLAILSIIIFEALGMVVKKRDGFASHGQEKVVRVRISYNRIKKNQVKTKTIELMSTSLLHQMYVALGGIDTTSFSRRLGSLPLTRHNRQLGQYSVKTS</sequence>
<protein>
    <submittedName>
        <fullName evidence="2">Uncharacterized protein</fullName>
    </submittedName>
</protein>
<evidence type="ECO:0000313" key="2">
    <source>
        <dbReference type="EMBL" id="CCI11497.1"/>
    </source>
</evidence>
<accession>A0A024FX94</accession>